<comment type="caution">
    <text evidence="2">The sequence shown here is derived from an EMBL/GenBank/DDBJ whole genome shotgun (WGS) entry which is preliminary data.</text>
</comment>
<dbReference type="RefSeq" id="WP_119534861.1">
    <property type="nucleotide sequence ID" value="NZ_NRJF01000131.1"/>
</dbReference>
<dbReference type="EMBL" id="NRJF01000131">
    <property type="protein sequence ID" value="RIY34737.1"/>
    <property type="molecule type" value="Genomic_DNA"/>
</dbReference>
<sequence>MFIKRAFYQVFACACLALTLVGCDKSPTTTQENTENIYTENLNFNDPLYPSVKIAHSFYQGNDYFSSDFNFNKVIIESLLRMAAYQRYGIPPRLPANIIADPIHSLFDDPDNSSNPLLTQEQTHAGEDNFLYSLRRASYLSNYTILGVRFVGSMLNIYANKILEASPRERLEIFRAINMYFDYIMAEYRYLQNNTTFDWTRLMDQDRVSINFATANFPEYLQQFNSQCQVGNFELDLAFVERGVGELNQYYTDELNKLERIQTNTCQAVNLFLQLTALENYEQAAKAFNAVAVSIAQTNIGLLQSHNILGLNLVQAFSGAAVNNALISISVNSGNGLVQTYSNYIQETLANPQARIILSSLPNLNPLILPSFQDQNPEVNFSIPKKTSS</sequence>
<keyword evidence="1" id="KW-0732">Signal</keyword>
<protein>
    <submittedName>
        <fullName evidence="2">Uncharacterized protein</fullName>
    </submittedName>
</protein>
<proteinExistence type="predicted"/>
<accession>A0A3A1YFC4</accession>
<evidence type="ECO:0000313" key="2">
    <source>
        <dbReference type="EMBL" id="RIY34737.1"/>
    </source>
</evidence>
<evidence type="ECO:0000256" key="1">
    <source>
        <dbReference type="SAM" id="SignalP"/>
    </source>
</evidence>
<dbReference type="AlphaFoldDB" id="A0A3A1YFC4"/>
<dbReference type="Proteomes" id="UP000265964">
    <property type="component" value="Unassembled WGS sequence"/>
</dbReference>
<organism evidence="2 3">
    <name type="scientific">Psittacicella gerlachiana</name>
    <dbReference type="NCBI Taxonomy" id="2028574"/>
    <lineage>
        <taxon>Bacteria</taxon>
        <taxon>Pseudomonadati</taxon>
        <taxon>Pseudomonadota</taxon>
        <taxon>Gammaproteobacteria</taxon>
        <taxon>Pasteurellales</taxon>
        <taxon>Psittacicellaceae</taxon>
        <taxon>Psittacicella</taxon>
    </lineage>
</organism>
<name>A0A3A1YFC4_9GAMM</name>
<gene>
    <name evidence="2" type="ORF">CKF59_04950</name>
</gene>
<feature type="signal peptide" evidence="1">
    <location>
        <begin position="1"/>
        <end position="17"/>
    </location>
</feature>
<evidence type="ECO:0000313" key="3">
    <source>
        <dbReference type="Proteomes" id="UP000265964"/>
    </source>
</evidence>
<keyword evidence="3" id="KW-1185">Reference proteome</keyword>
<dbReference type="OrthoDB" id="5671629at2"/>
<feature type="chain" id="PRO_5017331745" evidence="1">
    <location>
        <begin position="18"/>
        <end position="389"/>
    </location>
</feature>
<dbReference type="PROSITE" id="PS51257">
    <property type="entry name" value="PROKAR_LIPOPROTEIN"/>
    <property type="match status" value="1"/>
</dbReference>
<reference evidence="2 3" key="1">
    <citation type="submission" date="2017-08" db="EMBL/GenBank/DDBJ databases">
        <title>Reclassification of Bisgaard taxon 37 and 44.</title>
        <authorList>
            <person name="Christensen H."/>
        </authorList>
    </citation>
    <scope>NUCLEOTIDE SEQUENCE [LARGE SCALE GENOMIC DNA]</scope>
    <source>
        <strain evidence="2 3">EEAB3T1</strain>
    </source>
</reference>